<evidence type="ECO:0000259" key="2">
    <source>
        <dbReference type="Pfam" id="PF17159"/>
    </source>
</evidence>
<comment type="caution">
    <text evidence="3">The sequence shown here is derived from an EMBL/GenBank/DDBJ whole genome shotgun (WGS) entry which is preliminary data.</text>
</comment>
<reference evidence="4" key="1">
    <citation type="submission" date="2018-05" db="EMBL/GenBank/DDBJ databases">
        <title>Leptospira yasudae sp. nov. and Leptospira stimsonii sp. nov., two pathogenic species of the genus Leptospira isolated from environmental sources.</title>
        <authorList>
            <person name="Casanovas-Massana A."/>
            <person name="Hamond C."/>
            <person name="Santos L.A."/>
            <person name="Hacker K.P."/>
            <person name="Balassiano I."/>
            <person name="Medeiros M.A."/>
            <person name="Reis M.G."/>
            <person name="Ko A.I."/>
            <person name="Wunder E.A."/>
        </authorList>
    </citation>
    <scope>NUCLEOTIDE SEQUENCE [LARGE SCALE GENOMIC DNA]</scope>
    <source>
        <strain evidence="4">Yale</strain>
    </source>
</reference>
<keyword evidence="1" id="KW-0812">Transmembrane</keyword>
<gene>
    <name evidence="3" type="ORF">DLM75_16255</name>
</gene>
<name>A0A396Z1K3_9LEPT</name>
<dbReference type="Pfam" id="PF17159">
    <property type="entry name" value="MASE3"/>
    <property type="match status" value="1"/>
</dbReference>
<dbReference type="AlphaFoldDB" id="A0A396Z1K3"/>
<evidence type="ECO:0000313" key="3">
    <source>
        <dbReference type="EMBL" id="RHX89381.1"/>
    </source>
</evidence>
<sequence>MPAPDYLVFHNVAEVFSITVSISIFGLGWFTYKRTRNYHSLFIFEIRMFQRKYRFKARSKISTSSWISPSNRFVPFGIGFRFFKTCVSGSV</sequence>
<keyword evidence="1" id="KW-1133">Transmembrane helix</keyword>
<evidence type="ECO:0000313" key="4">
    <source>
        <dbReference type="Proteomes" id="UP000265798"/>
    </source>
</evidence>
<dbReference type="EMBL" id="QHCT01000004">
    <property type="protein sequence ID" value="RHX89381.1"/>
    <property type="molecule type" value="Genomic_DNA"/>
</dbReference>
<feature type="domain" description="Membrane-associated sensor" evidence="2">
    <location>
        <begin position="4"/>
        <end position="43"/>
    </location>
</feature>
<organism evidence="3 4">
    <name type="scientific">Leptospira stimsonii</name>
    <dbReference type="NCBI Taxonomy" id="2202203"/>
    <lineage>
        <taxon>Bacteria</taxon>
        <taxon>Pseudomonadati</taxon>
        <taxon>Spirochaetota</taxon>
        <taxon>Spirochaetia</taxon>
        <taxon>Leptospirales</taxon>
        <taxon>Leptospiraceae</taxon>
        <taxon>Leptospira</taxon>
    </lineage>
</organism>
<dbReference type="InterPro" id="IPR033425">
    <property type="entry name" value="MASE3"/>
</dbReference>
<dbReference type="RefSeq" id="WP_118969540.1">
    <property type="nucleotide sequence ID" value="NZ_QHCT01000004.1"/>
</dbReference>
<evidence type="ECO:0000256" key="1">
    <source>
        <dbReference type="SAM" id="Phobius"/>
    </source>
</evidence>
<keyword evidence="1" id="KW-0472">Membrane</keyword>
<accession>A0A396Z1K3</accession>
<dbReference type="Proteomes" id="UP000265798">
    <property type="component" value="Unassembled WGS sequence"/>
</dbReference>
<proteinExistence type="predicted"/>
<feature type="transmembrane region" description="Helical" evidence="1">
    <location>
        <begin position="12"/>
        <end position="32"/>
    </location>
</feature>
<protein>
    <recommendedName>
        <fullName evidence="2">Membrane-associated sensor domain-containing protein</fullName>
    </recommendedName>
</protein>